<dbReference type="GO" id="GO:0016887">
    <property type="term" value="F:ATP hydrolysis activity"/>
    <property type="evidence" value="ECO:0007669"/>
    <property type="project" value="InterPro"/>
</dbReference>
<evidence type="ECO:0000256" key="5">
    <source>
        <dbReference type="ARBA" id="ARBA00022989"/>
    </source>
</evidence>
<dbReference type="GO" id="GO:0015421">
    <property type="term" value="F:ABC-type oligopeptide transporter activity"/>
    <property type="evidence" value="ECO:0007669"/>
    <property type="project" value="TreeGrafter"/>
</dbReference>
<dbReference type="SMART" id="SM00382">
    <property type="entry name" value="AAA"/>
    <property type="match status" value="2"/>
</dbReference>
<protein>
    <submittedName>
        <fullName evidence="10">Uncharacterized protein</fullName>
    </submittedName>
</protein>
<dbReference type="PANTHER" id="PTHR43394:SF18">
    <property type="entry name" value="ABC TRANSPORTER B FAMILY MEMBER 11-LIKE"/>
    <property type="match status" value="1"/>
</dbReference>
<dbReference type="InterPro" id="IPR027417">
    <property type="entry name" value="P-loop_NTPase"/>
</dbReference>
<dbReference type="GO" id="GO:0005524">
    <property type="term" value="F:ATP binding"/>
    <property type="evidence" value="ECO:0007669"/>
    <property type="project" value="UniProtKB-KW"/>
</dbReference>
<evidence type="ECO:0000256" key="7">
    <source>
        <dbReference type="SAM" id="Phobius"/>
    </source>
</evidence>
<feature type="domain" description="ABC transmembrane type-1" evidence="9">
    <location>
        <begin position="1"/>
        <end position="231"/>
    </location>
</feature>
<dbReference type="GO" id="GO:0090374">
    <property type="term" value="P:oligopeptide export from mitochondrion"/>
    <property type="evidence" value="ECO:0007669"/>
    <property type="project" value="TreeGrafter"/>
</dbReference>
<dbReference type="SUPFAM" id="SSF52540">
    <property type="entry name" value="P-loop containing nucleoside triphosphate hydrolases"/>
    <property type="match status" value="2"/>
</dbReference>
<feature type="transmembrane region" description="Helical" evidence="7">
    <location>
        <begin position="870"/>
        <end position="891"/>
    </location>
</feature>
<feature type="transmembrane region" description="Helical" evidence="7">
    <location>
        <begin position="203"/>
        <end position="222"/>
    </location>
</feature>
<keyword evidence="5 7" id="KW-1133">Transmembrane helix</keyword>
<dbReference type="Pfam" id="PF00664">
    <property type="entry name" value="ABC_membrane"/>
    <property type="match status" value="2"/>
</dbReference>
<dbReference type="SUPFAM" id="SSF90123">
    <property type="entry name" value="ABC transporter transmembrane region"/>
    <property type="match status" value="2"/>
</dbReference>
<feature type="transmembrane region" description="Helical" evidence="7">
    <location>
        <begin position="242"/>
        <end position="266"/>
    </location>
</feature>
<dbReference type="InterPro" id="IPR003439">
    <property type="entry name" value="ABC_transporter-like_ATP-bd"/>
</dbReference>
<dbReference type="InterPro" id="IPR011527">
    <property type="entry name" value="ABC1_TM_dom"/>
</dbReference>
<keyword evidence="3" id="KW-0547">Nucleotide-binding</keyword>
<feature type="domain" description="ABC transporter" evidence="8">
    <location>
        <begin position="296"/>
        <end position="533"/>
    </location>
</feature>
<keyword evidence="4" id="KW-0067">ATP-binding</keyword>
<evidence type="ECO:0000256" key="6">
    <source>
        <dbReference type="ARBA" id="ARBA00023136"/>
    </source>
</evidence>
<feature type="transmembrane region" description="Helical" evidence="7">
    <location>
        <begin position="124"/>
        <end position="148"/>
    </location>
</feature>
<evidence type="ECO:0000256" key="4">
    <source>
        <dbReference type="ARBA" id="ARBA00022840"/>
    </source>
</evidence>
<name>A0AAW2HFI1_9NEOP</name>
<dbReference type="Gene3D" id="1.20.1560.10">
    <property type="entry name" value="ABC transporter type 1, transmembrane domain"/>
    <property type="match status" value="1"/>
</dbReference>
<feature type="transmembrane region" description="Helical" evidence="7">
    <location>
        <begin position="837"/>
        <end position="858"/>
    </location>
</feature>
<evidence type="ECO:0000259" key="8">
    <source>
        <dbReference type="PROSITE" id="PS50893"/>
    </source>
</evidence>
<feature type="transmembrane region" description="Helical" evidence="7">
    <location>
        <begin position="735"/>
        <end position="753"/>
    </location>
</feature>
<dbReference type="InterPro" id="IPR003593">
    <property type="entry name" value="AAA+_ATPase"/>
</dbReference>
<dbReference type="GO" id="GO:0005743">
    <property type="term" value="C:mitochondrial inner membrane"/>
    <property type="evidence" value="ECO:0007669"/>
    <property type="project" value="TreeGrafter"/>
</dbReference>
<dbReference type="PANTHER" id="PTHR43394">
    <property type="entry name" value="ATP-DEPENDENT PERMEASE MDL1, MITOCHONDRIAL"/>
    <property type="match status" value="1"/>
</dbReference>
<dbReference type="InterPro" id="IPR036640">
    <property type="entry name" value="ABC1_TM_sf"/>
</dbReference>
<feature type="transmembrane region" description="Helical" evidence="7">
    <location>
        <begin position="99"/>
        <end position="118"/>
    </location>
</feature>
<feature type="domain" description="ABC transmembrane type-1" evidence="9">
    <location>
        <begin position="615"/>
        <end position="893"/>
    </location>
</feature>
<feature type="transmembrane region" description="Helical" evidence="7">
    <location>
        <begin position="611"/>
        <end position="636"/>
    </location>
</feature>
<sequence length="1201" mass="136319">MRFTFVVQENLNYDAKNLAGVVEMYALETSFLGIMVFIFTFAYASLLKYVAQKQMRRLRIRYLTSILNLTLEPEFSYNETYLKIQRNLQRFENSIGDSFGTMVLSFSVFVTCIVIAFLNHLVLTAMLVVVFPVMAIIMFFAVVIYRYLIETEKNHYQIAENLARDVFLNITTVKAYEGEAVEVQRYDKLLITSQSAGANTTMFFDFIIGILYILLYTSYALTFWQGMTMALELKNRNETPDILIVVNFCIQISFVNFLKVPVFVMLSRNASEAYEEMTEVIRKSDEENRLKKLDGVILNDVTYNSVSYKYPKRAGSFLLNGVQARIPAGTFTCVVGGPKHGKSTFLKLLVKLISPSKGTINLGKWDLSELRGSLVRSRIGYVQQKTTLFGETIRDAIKGGNKNVSDNEMISACRVVNVHSYIQSYQMGYDNALSLDLPDEVKEKLAIARVLVTNPDILILDDCMNHINSFTQMAIISEYLSQKQNSLIVVTSNTDIMKISDYIIHLKDGQIEAGSYRNLLEQNTSFRSIISRQETEKNVLDFESGVPQMKQYGNRSRDINFMGMNRDEMVSHDITVQKHSNYADNKKKGSEEKSGKKINCLKVLSLNRREFPYLLTAAIAATIMGFSIPAYASLFGESLGTIVLSSKEEIEDNVNFFPQMFLVAGIISGIARIVEGYMIAVSCSKLTKRLRKQTFEALIQKDMAFFDKEENQLSSLLYLLRHDARIVPLAAGPEMVLFIKVAGIIIISTLVSVYHSWKLGLLVMGFSPFLFYGLYYISRSQSAGASQESHQFAKDLLKNRETIQVLNAVDYHMDQYSKLISSVELPCADTVKMKSLLFAYSQSVPFFAYAACMFYGGILLQDDEITFTDFFKVVVSLILGTILVSQVLMVIPNRWPCLNSYSKLLEIIPSPAERLKLMKKNRYEMGTWVTIGFLKMKHVSFTHPYVRFMPKLQDINIQINERQTVIGLIGFLGSGNSIPVKLLLQFYKPSSGNIVIDDVEMSREFVLRALKRNIGLVDGNDKFFRRTVARNIAYSANCKRDGTEAFVGMDDIVAVAKEADIHNFIITLPDGYFTIMTEDVCKGMTPGQVLRLSLARALLRDPRILLVENVGFEVDEDAQLLMETAIKKAAFSRTVILSSNYVTSLANVSDCIYFFQNGSIKEFGKHQKLIEKQGLYYKLFEQQREQLKQLRESTIASRQYD</sequence>
<reference evidence="10" key="1">
    <citation type="journal article" date="2024" name="Gigascience">
        <title>Chromosome-level genome of the poultry shaft louse Menopon gallinae provides insight into the host-switching and adaptive evolution of parasitic lice.</title>
        <authorList>
            <person name="Xu Y."/>
            <person name="Ma L."/>
            <person name="Liu S."/>
            <person name="Liang Y."/>
            <person name="Liu Q."/>
            <person name="He Z."/>
            <person name="Tian L."/>
            <person name="Duan Y."/>
            <person name="Cai W."/>
            <person name="Li H."/>
            <person name="Song F."/>
        </authorList>
    </citation>
    <scope>NUCLEOTIDE SEQUENCE</scope>
    <source>
        <strain evidence="10">Cailab_2023a</strain>
    </source>
</reference>
<evidence type="ECO:0000259" key="9">
    <source>
        <dbReference type="PROSITE" id="PS50929"/>
    </source>
</evidence>
<keyword evidence="6 7" id="KW-0472">Membrane</keyword>
<feature type="transmembrane region" description="Helical" evidence="7">
    <location>
        <begin position="656"/>
        <end position="681"/>
    </location>
</feature>
<keyword evidence="2 7" id="KW-0812">Transmembrane</keyword>
<organism evidence="10">
    <name type="scientific">Menopon gallinae</name>
    <name type="common">poultry shaft louse</name>
    <dbReference type="NCBI Taxonomy" id="328185"/>
    <lineage>
        <taxon>Eukaryota</taxon>
        <taxon>Metazoa</taxon>
        <taxon>Ecdysozoa</taxon>
        <taxon>Arthropoda</taxon>
        <taxon>Hexapoda</taxon>
        <taxon>Insecta</taxon>
        <taxon>Pterygota</taxon>
        <taxon>Neoptera</taxon>
        <taxon>Paraneoptera</taxon>
        <taxon>Psocodea</taxon>
        <taxon>Troctomorpha</taxon>
        <taxon>Phthiraptera</taxon>
        <taxon>Amblycera</taxon>
        <taxon>Menoponidae</taxon>
        <taxon>Menopon</taxon>
    </lineage>
</organism>
<feature type="domain" description="ABC transporter" evidence="8">
    <location>
        <begin position="934"/>
        <end position="1182"/>
    </location>
</feature>
<comment type="subcellular location">
    <subcellularLocation>
        <location evidence="1">Membrane</location>
        <topology evidence="1">Multi-pass membrane protein</topology>
    </subcellularLocation>
</comment>
<evidence type="ECO:0000313" key="10">
    <source>
        <dbReference type="EMBL" id="KAL0268530.1"/>
    </source>
</evidence>
<evidence type="ECO:0000256" key="3">
    <source>
        <dbReference type="ARBA" id="ARBA00022741"/>
    </source>
</evidence>
<proteinExistence type="predicted"/>
<feature type="transmembrane region" description="Helical" evidence="7">
    <location>
        <begin position="31"/>
        <end position="51"/>
    </location>
</feature>
<dbReference type="CDD" id="cd18578">
    <property type="entry name" value="ABC_6TM_Pgp_ABCB1_D2_like"/>
    <property type="match status" value="1"/>
</dbReference>
<dbReference type="Gene3D" id="3.40.50.300">
    <property type="entry name" value="P-loop containing nucleotide triphosphate hydrolases"/>
    <property type="match status" value="2"/>
</dbReference>
<accession>A0AAW2HFI1</accession>
<evidence type="ECO:0000256" key="1">
    <source>
        <dbReference type="ARBA" id="ARBA00004141"/>
    </source>
</evidence>
<dbReference type="EMBL" id="JARGDH010000005">
    <property type="protein sequence ID" value="KAL0268530.1"/>
    <property type="molecule type" value="Genomic_DNA"/>
</dbReference>
<gene>
    <name evidence="10" type="ORF">PYX00_010438</name>
</gene>
<dbReference type="Pfam" id="PF00005">
    <property type="entry name" value="ABC_tran"/>
    <property type="match status" value="2"/>
</dbReference>
<evidence type="ECO:0000256" key="2">
    <source>
        <dbReference type="ARBA" id="ARBA00022692"/>
    </source>
</evidence>
<comment type="caution">
    <text evidence="10">The sequence shown here is derived from an EMBL/GenBank/DDBJ whole genome shotgun (WGS) entry which is preliminary data.</text>
</comment>
<dbReference type="PROSITE" id="PS50929">
    <property type="entry name" value="ABC_TM1F"/>
    <property type="match status" value="2"/>
</dbReference>
<dbReference type="AlphaFoldDB" id="A0AAW2HFI1"/>
<dbReference type="InterPro" id="IPR039421">
    <property type="entry name" value="Type_1_exporter"/>
</dbReference>
<dbReference type="PROSITE" id="PS50893">
    <property type="entry name" value="ABC_TRANSPORTER_2"/>
    <property type="match status" value="2"/>
</dbReference>